<protein>
    <submittedName>
        <fullName evidence="8">Citrate lyase beta chain</fullName>
        <ecNumber evidence="8">4.1.3.6</ecNumber>
    </submittedName>
</protein>
<dbReference type="InterPro" id="IPR040442">
    <property type="entry name" value="Pyrv_kinase-like_dom_sf"/>
</dbReference>
<dbReference type="PIRSF" id="PIRSF015582">
    <property type="entry name" value="Cit_lyase_B"/>
    <property type="match status" value="1"/>
</dbReference>
<reference evidence="9" key="1">
    <citation type="journal article" date="2014" name="Stand. Genomic Sci.">
        <title>Genome sequence of the exopolysaccharide-producing Salipiger mucosus type strain (DSM 16094(T)), a moderately halophilic member of the Roseobacter clade.</title>
        <authorList>
            <person name="Riedel T."/>
            <person name="Spring S."/>
            <person name="Fiebig A."/>
            <person name="Petersen J."/>
            <person name="Kyrpides N.C."/>
            <person name="Goker M."/>
            <person name="Klenk H.P."/>
        </authorList>
    </citation>
    <scope>NUCLEOTIDE SEQUENCE [LARGE SCALE GENOMIC DNA]</scope>
    <source>
        <strain evidence="9">DSM 16094</strain>
    </source>
</reference>
<evidence type="ECO:0000259" key="7">
    <source>
        <dbReference type="Pfam" id="PF03328"/>
    </source>
</evidence>
<dbReference type="eggNOG" id="COG2301">
    <property type="taxonomic scope" value="Bacteria"/>
</dbReference>
<evidence type="ECO:0000313" key="8">
    <source>
        <dbReference type="EMBL" id="EPX85232.1"/>
    </source>
</evidence>
<keyword evidence="4 6" id="KW-0460">Magnesium</keyword>
<proteinExistence type="inferred from homology"/>
<dbReference type="GO" id="GO:0008815">
    <property type="term" value="F:citrate (pro-3S)-lyase activity"/>
    <property type="evidence" value="ECO:0007669"/>
    <property type="project" value="UniProtKB-EC"/>
</dbReference>
<evidence type="ECO:0000256" key="6">
    <source>
        <dbReference type="PIRSR" id="PIRSR015582-2"/>
    </source>
</evidence>
<feature type="binding site" evidence="5">
    <location>
        <position position="70"/>
    </location>
    <ligand>
        <name>substrate</name>
    </ligand>
</feature>
<gene>
    <name evidence="8" type="ORF">Salmuc_02611</name>
</gene>
<dbReference type="Pfam" id="PF03328">
    <property type="entry name" value="HpcH_HpaI"/>
    <property type="match status" value="1"/>
</dbReference>
<dbReference type="RefSeq" id="WP_020039801.1">
    <property type="nucleotide sequence ID" value="NZ_KE557273.1"/>
</dbReference>
<evidence type="ECO:0000256" key="2">
    <source>
        <dbReference type="ARBA" id="ARBA00005568"/>
    </source>
</evidence>
<keyword evidence="9" id="KW-1185">Reference proteome</keyword>
<dbReference type="GO" id="GO:0000287">
    <property type="term" value="F:magnesium ion binding"/>
    <property type="evidence" value="ECO:0007669"/>
    <property type="project" value="TreeGrafter"/>
</dbReference>
<feature type="domain" description="HpcH/HpaI aldolase/citrate lyase" evidence="7">
    <location>
        <begin position="9"/>
        <end position="221"/>
    </location>
</feature>
<dbReference type="EC" id="4.1.3.6" evidence="8"/>
<comment type="cofactor">
    <cofactor evidence="1">
        <name>Mg(2+)</name>
        <dbReference type="ChEBI" id="CHEBI:18420"/>
    </cofactor>
</comment>
<organism evidence="8 9">
    <name type="scientific">Salipiger mucosus DSM 16094</name>
    <dbReference type="NCBI Taxonomy" id="1123237"/>
    <lineage>
        <taxon>Bacteria</taxon>
        <taxon>Pseudomonadati</taxon>
        <taxon>Pseudomonadota</taxon>
        <taxon>Alphaproteobacteria</taxon>
        <taxon>Rhodobacterales</taxon>
        <taxon>Roseobacteraceae</taxon>
        <taxon>Salipiger</taxon>
    </lineage>
</organism>
<feature type="binding site" evidence="5">
    <location>
        <position position="127"/>
    </location>
    <ligand>
        <name>substrate</name>
    </ligand>
</feature>
<dbReference type="OrthoDB" id="9800547at2"/>
<keyword evidence="8" id="KW-0456">Lyase</keyword>
<dbReference type="EMBL" id="APVH01000009">
    <property type="protein sequence ID" value="EPX85232.1"/>
    <property type="molecule type" value="Genomic_DNA"/>
</dbReference>
<comment type="caution">
    <text evidence="8">The sequence shown here is derived from an EMBL/GenBank/DDBJ whole genome shotgun (WGS) entry which is preliminary data.</text>
</comment>
<feature type="binding site" evidence="6">
    <location>
        <position position="154"/>
    </location>
    <ligand>
        <name>Mg(2+)</name>
        <dbReference type="ChEBI" id="CHEBI:18420"/>
    </ligand>
</feature>
<evidence type="ECO:0000313" key="9">
    <source>
        <dbReference type="Proteomes" id="UP000015347"/>
    </source>
</evidence>
<dbReference type="Gene3D" id="3.20.20.60">
    <property type="entry name" value="Phosphoenolpyruvate-binding domains"/>
    <property type="match status" value="1"/>
</dbReference>
<dbReference type="InterPro" id="IPR005000">
    <property type="entry name" value="Aldolase/citrate-lyase_domain"/>
</dbReference>
<accession>S9R054</accession>
<keyword evidence="3 6" id="KW-0479">Metal-binding</keyword>
<evidence type="ECO:0000256" key="5">
    <source>
        <dbReference type="PIRSR" id="PIRSR015582-1"/>
    </source>
</evidence>
<feature type="binding site" evidence="6">
    <location>
        <position position="127"/>
    </location>
    <ligand>
        <name>Mg(2+)</name>
        <dbReference type="ChEBI" id="CHEBI:18420"/>
    </ligand>
</feature>
<dbReference type="STRING" id="1123237.Salmuc_02611"/>
<dbReference type="InterPro" id="IPR015813">
    <property type="entry name" value="Pyrv/PenolPyrv_kinase-like_dom"/>
</dbReference>
<dbReference type="PANTHER" id="PTHR32308">
    <property type="entry name" value="LYASE BETA SUBUNIT, PUTATIVE (AFU_ORTHOLOGUE AFUA_4G13030)-RELATED"/>
    <property type="match status" value="1"/>
</dbReference>
<sequence>MREQAATWRSLLYVPGNNERFLGKAQSRGADALILDLEDSVPADRKQAARDMVAGALPELERGPSDLCLRVNGELLHLAGDLHLVAGRDLAAILLPKCEDAGKVRMVAEALDTLDPAGRTGIVPLIESPSGLHAAHAIAAAHPRVVALLLGSEDFAATCGIVPSEATLLGAKQQIVYAARAAGIAPLGLLDSVAAYSGDGIGELAARSAAFGFSGATAVHPGAVAPLNRGFSPSEDDIAWAEEVVEAMEAATREGRGAVSVGGRMIDKPILERARRTLARRRLAPTAD</sequence>
<evidence type="ECO:0000256" key="4">
    <source>
        <dbReference type="ARBA" id="ARBA00022842"/>
    </source>
</evidence>
<comment type="similarity">
    <text evidence="2">Belongs to the HpcH/HpaI aldolase family.</text>
</comment>
<dbReference type="AlphaFoldDB" id="S9R054"/>
<dbReference type="Proteomes" id="UP000015347">
    <property type="component" value="Unassembled WGS sequence"/>
</dbReference>
<dbReference type="InterPro" id="IPR011206">
    <property type="entry name" value="Citrate_lyase_beta/mcl1/mcl2"/>
</dbReference>
<dbReference type="SUPFAM" id="SSF51621">
    <property type="entry name" value="Phosphoenolpyruvate/pyruvate domain"/>
    <property type="match status" value="1"/>
</dbReference>
<dbReference type="GO" id="GO:0006107">
    <property type="term" value="P:oxaloacetate metabolic process"/>
    <property type="evidence" value="ECO:0007669"/>
    <property type="project" value="TreeGrafter"/>
</dbReference>
<name>S9R054_9RHOB</name>
<evidence type="ECO:0000256" key="3">
    <source>
        <dbReference type="ARBA" id="ARBA00022723"/>
    </source>
</evidence>
<dbReference type="HOGENOM" id="CLU_044864_0_2_5"/>
<dbReference type="PANTHER" id="PTHR32308:SF0">
    <property type="entry name" value="HPCH_HPAI ALDOLASE_CITRATE LYASE DOMAIN-CONTAINING PROTEIN"/>
    <property type="match status" value="1"/>
</dbReference>
<evidence type="ECO:0000256" key="1">
    <source>
        <dbReference type="ARBA" id="ARBA00001946"/>
    </source>
</evidence>